<evidence type="ECO:0000313" key="2">
    <source>
        <dbReference type="Proteomes" id="UP000078542"/>
    </source>
</evidence>
<accession>A0A195D4X8</accession>
<keyword evidence="2" id="KW-1185">Reference proteome</keyword>
<gene>
    <name evidence="1" type="ORF">ALC62_01109</name>
</gene>
<organism evidence="1 2">
    <name type="scientific">Cyphomyrmex costatus</name>
    <dbReference type="NCBI Taxonomy" id="456900"/>
    <lineage>
        <taxon>Eukaryota</taxon>
        <taxon>Metazoa</taxon>
        <taxon>Ecdysozoa</taxon>
        <taxon>Arthropoda</taxon>
        <taxon>Hexapoda</taxon>
        <taxon>Insecta</taxon>
        <taxon>Pterygota</taxon>
        <taxon>Neoptera</taxon>
        <taxon>Endopterygota</taxon>
        <taxon>Hymenoptera</taxon>
        <taxon>Apocrita</taxon>
        <taxon>Aculeata</taxon>
        <taxon>Formicoidea</taxon>
        <taxon>Formicidae</taxon>
        <taxon>Myrmicinae</taxon>
        <taxon>Cyphomyrmex</taxon>
    </lineage>
</organism>
<dbReference type="AlphaFoldDB" id="A0A195D4X8"/>
<dbReference type="Proteomes" id="UP000078542">
    <property type="component" value="Unassembled WGS sequence"/>
</dbReference>
<evidence type="ECO:0000313" key="1">
    <source>
        <dbReference type="EMBL" id="KYN07927.1"/>
    </source>
</evidence>
<dbReference type="EMBL" id="KQ976842">
    <property type="protein sequence ID" value="KYN07927.1"/>
    <property type="molecule type" value="Genomic_DNA"/>
</dbReference>
<proteinExistence type="predicted"/>
<name>A0A195D4X8_9HYME</name>
<sequence>MYPDTTRRNTNRILIGPFDEKLTSLTANVTMCQVAIDLEAVKSHDYYGESERWKDAVLPSRTTQMDGKTFPPPAQGILMKPKGVRVNTEADVKYARRPIVDISYAIENCSKLYSLRTCLSPSSRTLGYANSGEFTTSILDCVFRVISYFL</sequence>
<reference evidence="1 2" key="1">
    <citation type="submission" date="2016-03" db="EMBL/GenBank/DDBJ databases">
        <title>Cyphomyrmex costatus WGS genome.</title>
        <authorList>
            <person name="Nygaard S."/>
            <person name="Hu H."/>
            <person name="Boomsma J."/>
            <person name="Zhang G."/>
        </authorList>
    </citation>
    <scope>NUCLEOTIDE SEQUENCE [LARGE SCALE GENOMIC DNA]</scope>
    <source>
        <strain evidence="1">MS0001</strain>
        <tissue evidence="1">Whole body</tissue>
    </source>
</reference>
<protein>
    <submittedName>
        <fullName evidence="1">Uncharacterized protein</fullName>
    </submittedName>
</protein>